<dbReference type="GO" id="GO:0009253">
    <property type="term" value="P:peptidoglycan catabolic process"/>
    <property type="evidence" value="ECO:0007669"/>
    <property type="project" value="InterPro"/>
</dbReference>
<dbReference type="EMBL" id="FWXB01000019">
    <property type="protein sequence ID" value="SMC14007.1"/>
    <property type="molecule type" value="Genomic_DNA"/>
</dbReference>
<dbReference type="InterPro" id="IPR036505">
    <property type="entry name" value="Amidase/PGRP_sf"/>
</dbReference>
<dbReference type="AlphaFoldDB" id="A0A1X7BWI9"/>
<dbReference type="RefSeq" id="WP_085801929.1">
    <property type="nucleotide sequence ID" value="NZ_FWXB01000019.1"/>
</dbReference>
<feature type="domain" description="N-acetylmuramoyl-L-alanine amidase" evidence="1">
    <location>
        <begin position="54"/>
        <end position="194"/>
    </location>
</feature>
<dbReference type="SUPFAM" id="SSF55846">
    <property type="entry name" value="N-acetylmuramoyl-L-alanine amidase-like"/>
    <property type="match status" value="1"/>
</dbReference>
<reference evidence="2 3" key="1">
    <citation type="submission" date="2017-03" db="EMBL/GenBank/DDBJ databases">
        <authorList>
            <person name="Afonso C.L."/>
            <person name="Miller P.J."/>
            <person name="Scott M.A."/>
            <person name="Spackman E."/>
            <person name="Goraichik I."/>
            <person name="Dimitrov K.M."/>
            <person name="Suarez D.L."/>
            <person name="Swayne D.E."/>
        </authorList>
    </citation>
    <scope>NUCLEOTIDE SEQUENCE [LARGE SCALE GENOMIC DNA]</scope>
    <source>
        <strain evidence="2 3">CECT 7745</strain>
    </source>
</reference>
<keyword evidence="3" id="KW-1185">Reference proteome</keyword>
<evidence type="ECO:0000259" key="1">
    <source>
        <dbReference type="Pfam" id="PF01510"/>
    </source>
</evidence>
<dbReference type="GO" id="GO:0008745">
    <property type="term" value="F:N-acetylmuramoyl-L-alanine amidase activity"/>
    <property type="evidence" value="ECO:0007669"/>
    <property type="project" value="InterPro"/>
</dbReference>
<gene>
    <name evidence="2" type="ORF">ROA7745_03869</name>
</gene>
<evidence type="ECO:0000313" key="2">
    <source>
        <dbReference type="EMBL" id="SMC14007.1"/>
    </source>
</evidence>
<proteinExistence type="predicted"/>
<dbReference type="InterPro" id="IPR002502">
    <property type="entry name" value="Amidase_domain"/>
</dbReference>
<dbReference type="Gene3D" id="3.40.80.10">
    <property type="entry name" value="Peptidoglycan recognition protein-like"/>
    <property type="match status" value="1"/>
</dbReference>
<dbReference type="Pfam" id="PF01510">
    <property type="entry name" value="Amidase_2"/>
    <property type="match status" value="1"/>
</dbReference>
<evidence type="ECO:0000313" key="3">
    <source>
        <dbReference type="Proteomes" id="UP000193224"/>
    </source>
</evidence>
<dbReference type="Proteomes" id="UP000193224">
    <property type="component" value="Unassembled WGS sequence"/>
</dbReference>
<accession>A0A1X7BWI9</accession>
<dbReference type="OrthoDB" id="2546654at2"/>
<organism evidence="2 3">
    <name type="scientific">Roseovarius aestuarii</name>
    <dbReference type="NCBI Taxonomy" id="475083"/>
    <lineage>
        <taxon>Bacteria</taxon>
        <taxon>Pseudomonadati</taxon>
        <taxon>Pseudomonadota</taxon>
        <taxon>Alphaproteobacteria</taxon>
        <taxon>Rhodobacterales</taxon>
        <taxon>Roseobacteraceae</taxon>
        <taxon>Roseovarius</taxon>
    </lineage>
</organism>
<protein>
    <submittedName>
        <fullName evidence="2">N-acetylmuramoyl-L-alanine amidase</fullName>
    </submittedName>
</protein>
<sequence length="243" mass="27682">MPVVQDIVAKEENDIAWWRSRGEISAATYKGLDVLVYRPQGRGNYYYASRVQKSMVALHYTAGYLSGDLDTLTTDNYHVSVPFVIARSGKIIQLFNPDYWSYHLSPRAVGGNEFNSKRAVAIEISSLGRLTKSGSWMWNYVGSKYCKVGETQYYHDLEQPYRGYRYYATFSGEQYKSLSALLDVVCPEYDIPRNFLAEPDRYKLFSSSSDARSYKGICSHVNYQPSGVKEDIGPAFEWPRIGA</sequence>
<name>A0A1X7BWI9_9RHOB</name>